<organism evidence="2 3">
    <name type="scientific">Araneus ventricosus</name>
    <name type="common">Orbweaver spider</name>
    <name type="synonym">Epeira ventricosa</name>
    <dbReference type="NCBI Taxonomy" id="182803"/>
    <lineage>
        <taxon>Eukaryota</taxon>
        <taxon>Metazoa</taxon>
        <taxon>Ecdysozoa</taxon>
        <taxon>Arthropoda</taxon>
        <taxon>Chelicerata</taxon>
        <taxon>Arachnida</taxon>
        <taxon>Araneae</taxon>
        <taxon>Araneomorphae</taxon>
        <taxon>Entelegynae</taxon>
        <taxon>Araneoidea</taxon>
        <taxon>Araneidae</taxon>
        <taxon>Araneus</taxon>
    </lineage>
</organism>
<comment type="caution">
    <text evidence="2">The sequence shown here is derived from an EMBL/GenBank/DDBJ whole genome shotgun (WGS) entry which is preliminary data.</text>
</comment>
<sequence>MYALLEIITCCLLKNLLVSSALLWILCESRHLLGIGTRLGASSDGEFVHTYSTWTKGDVVRGYSDMSNDDFRPPQTPFFLPIFFFFFGFIFLLSCICFCFICKRRQRRLWANINANPSRPAFEIYPPVIQEEVRAPVGSNDVPPNYTAVVEPNTMAANHDDSLNHYPTVMGGKTLETPPPAYMTVAPFK</sequence>
<dbReference type="Proteomes" id="UP000499080">
    <property type="component" value="Unassembled WGS sequence"/>
</dbReference>
<dbReference type="OrthoDB" id="6427810at2759"/>
<keyword evidence="1" id="KW-0472">Membrane</keyword>
<evidence type="ECO:0000256" key="1">
    <source>
        <dbReference type="SAM" id="Phobius"/>
    </source>
</evidence>
<gene>
    <name evidence="2" type="ORF">AVEN_223710_1</name>
</gene>
<proteinExistence type="predicted"/>
<name>A0A4Y2THW6_ARAVE</name>
<protein>
    <submittedName>
        <fullName evidence="2">Uncharacterized protein</fullName>
    </submittedName>
</protein>
<evidence type="ECO:0000313" key="3">
    <source>
        <dbReference type="Proteomes" id="UP000499080"/>
    </source>
</evidence>
<feature type="transmembrane region" description="Helical" evidence="1">
    <location>
        <begin position="78"/>
        <end position="101"/>
    </location>
</feature>
<accession>A0A4Y2THW6</accession>
<reference evidence="2 3" key="1">
    <citation type="journal article" date="2019" name="Sci. Rep.">
        <title>Orb-weaving spider Araneus ventricosus genome elucidates the spidroin gene catalogue.</title>
        <authorList>
            <person name="Kono N."/>
            <person name="Nakamura H."/>
            <person name="Ohtoshi R."/>
            <person name="Moran D.A.P."/>
            <person name="Shinohara A."/>
            <person name="Yoshida Y."/>
            <person name="Fujiwara M."/>
            <person name="Mori M."/>
            <person name="Tomita M."/>
            <person name="Arakawa K."/>
        </authorList>
    </citation>
    <scope>NUCLEOTIDE SEQUENCE [LARGE SCALE GENOMIC DNA]</scope>
</reference>
<evidence type="ECO:0000313" key="2">
    <source>
        <dbReference type="EMBL" id="GBO00179.1"/>
    </source>
</evidence>
<keyword evidence="3" id="KW-1185">Reference proteome</keyword>
<keyword evidence="1" id="KW-0812">Transmembrane</keyword>
<dbReference type="AlphaFoldDB" id="A0A4Y2THW6"/>
<dbReference type="EMBL" id="BGPR01028794">
    <property type="protein sequence ID" value="GBO00179.1"/>
    <property type="molecule type" value="Genomic_DNA"/>
</dbReference>
<feature type="transmembrane region" description="Helical" evidence="1">
    <location>
        <begin position="7"/>
        <end position="26"/>
    </location>
</feature>
<keyword evidence="1" id="KW-1133">Transmembrane helix</keyword>